<comment type="similarity">
    <text evidence="1">Belongs to the peptidase C40 family.</text>
</comment>
<dbReference type="Pfam" id="PF06605">
    <property type="entry name" value="Prophage_tail"/>
    <property type="match status" value="1"/>
</dbReference>
<dbReference type="InterPro" id="IPR023296">
    <property type="entry name" value="Glyco_hydro_beta-prop_sf"/>
</dbReference>
<dbReference type="PROSITE" id="PS51935">
    <property type="entry name" value="NLPC_P60"/>
    <property type="match status" value="1"/>
</dbReference>
<gene>
    <name evidence="7" type="ORF">CBF96_02715</name>
</gene>
<feature type="region of interest" description="Disordered" evidence="5">
    <location>
        <begin position="506"/>
        <end position="525"/>
    </location>
</feature>
<protein>
    <recommendedName>
        <fullName evidence="6">NlpC/P60 domain-containing protein</fullName>
    </recommendedName>
</protein>
<dbReference type="GO" id="GO:0008234">
    <property type="term" value="F:cysteine-type peptidase activity"/>
    <property type="evidence" value="ECO:0007669"/>
    <property type="project" value="UniProtKB-KW"/>
</dbReference>
<dbReference type="InterPro" id="IPR038765">
    <property type="entry name" value="Papain-like_cys_pep_sf"/>
</dbReference>
<evidence type="ECO:0000256" key="5">
    <source>
        <dbReference type="SAM" id="MobiDB-lite"/>
    </source>
</evidence>
<evidence type="ECO:0000256" key="3">
    <source>
        <dbReference type="ARBA" id="ARBA00022801"/>
    </source>
</evidence>
<dbReference type="Gene3D" id="3.90.1720.10">
    <property type="entry name" value="endopeptidase domain like (from Nostoc punctiforme)"/>
    <property type="match status" value="1"/>
</dbReference>
<dbReference type="EMBL" id="NGPL01000017">
    <property type="protein sequence ID" value="OYS70348.1"/>
    <property type="molecule type" value="Genomic_DNA"/>
</dbReference>
<evidence type="ECO:0000313" key="8">
    <source>
        <dbReference type="Proteomes" id="UP000215747"/>
    </source>
</evidence>
<reference evidence="7 8" key="2">
    <citation type="submission" date="2017-09" db="EMBL/GenBank/DDBJ databases">
        <title>Tripartite evolution among Lactobacillus johnsonii, Lactobacillus taiwanensis, Lactobacillus reuteri and their rodent host.</title>
        <authorList>
            <person name="Wang T."/>
            <person name="Knowles S."/>
            <person name="Cheng C."/>
        </authorList>
    </citation>
    <scope>NUCLEOTIDE SEQUENCE [LARGE SCALE GENOMIC DNA]</scope>
    <source>
        <strain evidence="7 8">114h</strain>
    </source>
</reference>
<keyword evidence="3" id="KW-0378">Hydrolase</keyword>
<dbReference type="Gene3D" id="2.115.10.20">
    <property type="entry name" value="Glycosyl hydrolase domain, family 43"/>
    <property type="match status" value="1"/>
</dbReference>
<dbReference type="GO" id="GO:0006508">
    <property type="term" value="P:proteolysis"/>
    <property type="evidence" value="ECO:0007669"/>
    <property type="project" value="UniProtKB-KW"/>
</dbReference>
<evidence type="ECO:0000256" key="1">
    <source>
        <dbReference type="ARBA" id="ARBA00007074"/>
    </source>
</evidence>
<dbReference type="Pfam" id="PF18994">
    <property type="entry name" value="Prophage_tailD1"/>
    <property type="match status" value="1"/>
</dbReference>
<reference evidence="8" key="1">
    <citation type="submission" date="2017-05" db="EMBL/GenBank/DDBJ databases">
        <authorList>
            <person name="Lin X.B."/>
            <person name="Stothard P."/>
            <person name="Tasseva G."/>
            <person name="Walter J."/>
        </authorList>
    </citation>
    <scope>NUCLEOTIDE SEQUENCE [LARGE SCALE GENOMIC DNA]</scope>
    <source>
        <strain evidence="8">114h</strain>
    </source>
</reference>
<dbReference type="Gene3D" id="6.20.110.10">
    <property type="match status" value="1"/>
</dbReference>
<dbReference type="Proteomes" id="UP000215747">
    <property type="component" value="Unassembled WGS sequence"/>
</dbReference>
<dbReference type="InterPro" id="IPR000064">
    <property type="entry name" value="NLP_P60_dom"/>
</dbReference>
<comment type="caution">
    <text evidence="7">The sequence shown here is derived from an EMBL/GenBank/DDBJ whole genome shotgun (WGS) entry which is preliminary data.</text>
</comment>
<evidence type="ECO:0000313" key="7">
    <source>
        <dbReference type="EMBL" id="OYS70348.1"/>
    </source>
</evidence>
<dbReference type="InterPro" id="IPR051794">
    <property type="entry name" value="PG_Endopeptidase_C40"/>
</dbReference>
<proteinExistence type="inferred from homology"/>
<feature type="domain" description="NlpC/P60" evidence="6">
    <location>
        <begin position="538"/>
        <end position="665"/>
    </location>
</feature>
<keyword evidence="2" id="KW-0645">Protease</keyword>
<name>A0A256SW39_LIMRT</name>
<dbReference type="PANTHER" id="PTHR47359:SF3">
    <property type="entry name" value="NLP_P60 DOMAIN-CONTAINING PROTEIN-RELATED"/>
    <property type="match status" value="1"/>
</dbReference>
<dbReference type="Gene3D" id="3.55.50.40">
    <property type="match status" value="1"/>
</dbReference>
<sequence>MTISVLEALEQHRYVYFGFESHPTEKEPWQATPIMAYSDNLVSWEVITRLKQLEGLRDGFLIKIEDRYYIIGTGAFYVTTDFYNFEKLDYLKCDPSYKNLWAPEIFKDLVGKYHIVYCAGDAEAGILNDYIADFDPQTNKITNEGQAITFVDGAIDNSYRIDPDICLIDGVYYLTIGGNYIFSSNNYLGPYQKFPVNFAPTPQKYSNHSSGIAGWIEGPNMFVDGNSVRLFADQTEGNGLVFRSSTIDDMFNWADTEKTRATFKMRHGSIFVNDKITAQVPAEFNHAPKFNPQITIQGIHTTKPVPLTCFLKSSFQVQYENNQTNQLQFVAYNDGSPSFALIANESTIEFNNDLYIIKNIEQDRTGTSLYTVTAMQYVNSEIGRVFQKNVRSGTLTYSIDEVLDFFLNDETANPFGFSYHVFGDFSKQQIENLGGCSGKDMISKIISTWPGTIVKPLGKRVDVYSSDQFLRNYQRRVVYNHDSTNMKLIEDSTVIVNQITCVGGSYSTDDSTASSSTEATSSGGVVVEDGSVPIESGQDNTAAFQADAKKYLGVPYVWGGHNKANPFAGMDCSGYVSQVYHDFGIEIPAYTVAMENNFREIPRSEIKPGDVGFYGPHGSTHHICLILDKNTQIYEPEPGQSCKTATIDSFPPDWYGRNDEMQAKISTKKVEMAPTETIKLVANYNGGTYTPDTDSTQTHYYFQPFTLTDEHSKDEWGLHPASSILQDDRFKDANAMREYARTQLVLEPSVSIKIVLNTNEMPIPGEQVYLTIPEVDDRTLLGETDTQHAYNTKVTLVGYTWYPYNPSQGTDNIYQNLPATLLHSQTSLTKLEQLANAMFDRIPQVFYGQHDPSANQAVKNGAIWVKPIVDQTTSSNKTDKDLTIGGETQNDRK</sequence>
<dbReference type="SUPFAM" id="SSF54001">
    <property type="entry name" value="Cysteine proteinases"/>
    <property type="match status" value="1"/>
</dbReference>
<dbReference type="Pfam" id="PF00877">
    <property type="entry name" value="NLPC_P60"/>
    <property type="match status" value="1"/>
</dbReference>
<evidence type="ECO:0000256" key="2">
    <source>
        <dbReference type="ARBA" id="ARBA00022670"/>
    </source>
</evidence>
<organism evidence="7 8">
    <name type="scientific">Limosilactobacillus reuteri</name>
    <name type="common">Lactobacillus reuteri</name>
    <dbReference type="NCBI Taxonomy" id="1598"/>
    <lineage>
        <taxon>Bacteria</taxon>
        <taxon>Bacillati</taxon>
        <taxon>Bacillota</taxon>
        <taxon>Bacilli</taxon>
        <taxon>Lactobacillales</taxon>
        <taxon>Lactobacillaceae</taxon>
        <taxon>Limosilactobacillus</taxon>
    </lineage>
</organism>
<dbReference type="RefSeq" id="WP_094536777.1">
    <property type="nucleotide sequence ID" value="NZ_NGPL01000017.1"/>
</dbReference>
<keyword evidence="4" id="KW-0788">Thiol protease</keyword>
<dbReference type="InterPro" id="IPR044051">
    <property type="entry name" value="Prophage_tail_N"/>
</dbReference>
<evidence type="ECO:0000259" key="6">
    <source>
        <dbReference type="PROSITE" id="PS51935"/>
    </source>
</evidence>
<evidence type="ECO:0000256" key="4">
    <source>
        <dbReference type="ARBA" id="ARBA00022807"/>
    </source>
</evidence>
<accession>A0A256SW39</accession>
<dbReference type="InterPro" id="IPR010572">
    <property type="entry name" value="Tail_dom"/>
</dbReference>
<dbReference type="AlphaFoldDB" id="A0A256SW39"/>
<dbReference type="PANTHER" id="PTHR47359">
    <property type="entry name" value="PEPTIDOGLYCAN DL-ENDOPEPTIDASE CWLO"/>
    <property type="match status" value="1"/>
</dbReference>
<dbReference type="SUPFAM" id="SSF75005">
    <property type="entry name" value="Arabinanase/levansucrase/invertase"/>
    <property type="match status" value="1"/>
</dbReference>